<name>A0A0K2SWQ7_LEPSM</name>
<proteinExistence type="predicted"/>
<sequence length="15" mass="1831">MRMNSTVIIYFNTIQ</sequence>
<organism evidence="1">
    <name type="scientific">Lepeophtheirus salmonis</name>
    <name type="common">Salmon louse</name>
    <name type="synonym">Caligus salmonis</name>
    <dbReference type="NCBI Taxonomy" id="72036"/>
    <lineage>
        <taxon>Eukaryota</taxon>
        <taxon>Metazoa</taxon>
        <taxon>Ecdysozoa</taxon>
        <taxon>Arthropoda</taxon>
        <taxon>Crustacea</taxon>
        <taxon>Multicrustacea</taxon>
        <taxon>Hexanauplia</taxon>
        <taxon>Copepoda</taxon>
        <taxon>Siphonostomatoida</taxon>
        <taxon>Caligidae</taxon>
        <taxon>Lepeophtheirus</taxon>
    </lineage>
</organism>
<evidence type="ECO:0000313" key="1">
    <source>
        <dbReference type="EMBL" id="CDW17792.1"/>
    </source>
</evidence>
<protein>
    <submittedName>
        <fullName evidence="1">Uncharacterized protein</fullName>
    </submittedName>
</protein>
<accession>A0A0K2SWQ7</accession>
<dbReference type="EMBL" id="HACA01000431">
    <property type="protein sequence ID" value="CDW17792.1"/>
    <property type="molecule type" value="Transcribed_RNA"/>
</dbReference>
<reference evidence="1" key="1">
    <citation type="submission" date="2014-05" db="EMBL/GenBank/DDBJ databases">
        <authorList>
            <person name="Chronopoulou M."/>
        </authorList>
    </citation>
    <scope>NUCLEOTIDE SEQUENCE</scope>
    <source>
        <tissue evidence="1">Whole organism</tissue>
    </source>
</reference>